<dbReference type="RefSeq" id="WP_074559074.1">
    <property type="nucleotide sequence ID" value="NZ_FMYE01000036.1"/>
</dbReference>
<reference evidence="3" key="1">
    <citation type="submission" date="2016-10" db="EMBL/GenBank/DDBJ databases">
        <authorList>
            <person name="Varghese N."/>
            <person name="Submissions S."/>
        </authorList>
    </citation>
    <scope>NUCLEOTIDE SEQUENCE [LARGE SCALE GENOMIC DNA]</scope>
    <source>
        <strain evidence="3">NLAE-zl-C57</strain>
    </source>
</reference>
<gene>
    <name evidence="1" type="ORF">SAMN05192581_10364</name>
    <name evidence="2" type="ORF">SAMN05192582_11024</name>
</gene>
<name>A0A1G8Q452_BACOV</name>
<reference evidence="2 4" key="2">
    <citation type="submission" date="2016-10" db="EMBL/GenBank/DDBJ databases">
        <authorList>
            <person name="de Groot N.N."/>
        </authorList>
    </citation>
    <scope>NUCLEOTIDE SEQUENCE [LARGE SCALE GENOMIC DNA]</scope>
    <source>
        <strain evidence="1 4">NLAE-zl-C500</strain>
        <strain evidence="2">NLAE-zl-C57</strain>
    </source>
</reference>
<protein>
    <submittedName>
        <fullName evidence="2">Uncharacterized protein</fullName>
    </submittedName>
</protein>
<dbReference type="EMBL" id="FNDO01000102">
    <property type="protein sequence ID" value="SDI99539.1"/>
    <property type="molecule type" value="Genomic_DNA"/>
</dbReference>
<sequence>MRTKDWKAINNAKVLVVGEDSNLQWSETVPEYVMFADYYFRGFPEDHGERSRNVEARNLFNYIIKLTGNQMTPEDFYITNLCNDNLEPAPKGKRVLIPEDKALKGIEHIEWILSQNPTIEYVFAMSLQTNYWLQKGGFYEGSAEFLSAAEPRRTGTENYQPFYQPVDGKAFIQVCGNCYDAKNFAVKVIPILPAKDFPLSEQNMERYGEACKKVSSYFK</sequence>
<evidence type="ECO:0000313" key="2">
    <source>
        <dbReference type="EMBL" id="SDI99539.1"/>
    </source>
</evidence>
<dbReference type="Proteomes" id="UP000181870">
    <property type="component" value="Unassembled WGS sequence"/>
</dbReference>
<dbReference type="AlphaFoldDB" id="A0A1G8Q452"/>
<dbReference type="EMBL" id="FMYE01000036">
    <property type="protein sequence ID" value="SDB78189.1"/>
    <property type="molecule type" value="Genomic_DNA"/>
</dbReference>
<accession>A0A1G8Q452</accession>
<organism evidence="2 3">
    <name type="scientific">Bacteroides ovatus</name>
    <dbReference type="NCBI Taxonomy" id="28116"/>
    <lineage>
        <taxon>Bacteria</taxon>
        <taxon>Pseudomonadati</taxon>
        <taxon>Bacteroidota</taxon>
        <taxon>Bacteroidia</taxon>
        <taxon>Bacteroidales</taxon>
        <taxon>Bacteroidaceae</taxon>
        <taxon>Bacteroides</taxon>
    </lineage>
</organism>
<proteinExistence type="predicted"/>
<evidence type="ECO:0000313" key="4">
    <source>
        <dbReference type="Proteomes" id="UP000183670"/>
    </source>
</evidence>
<dbReference type="Proteomes" id="UP000183670">
    <property type="component" value="Unassembled WGS sequence"/>
</dbReference>
<evidence type="ECO:0000313" key="1">
    <source>
        <dbReference type="EMBL" id="SDB78189.1"/>
    </source>
</evidence>
<evidence type="ECO:0000313" key="3">
    <source>
        <dbReference type="Proteomes" id="UP000181870"/>
    </source>
</evidence>